<evidence type="ECO:0000313" key="3">
    <source>
        <dbReference type="Proteomes" id="UP000736335"/>
    </source>
</evidence>
<dbReference type="Proteomes" id="UP000736335">
    <property type="component" value="Unassembled WGS sequence"/>
</dbReference>
<organism evidence="2 3">
    <name type="scientific">Thelephora terrestris</name>
    <dbReference type="NCBI Taxonomy" id="56493"/>
    <lineage>
        <taxon>Eukaryota</taxon>
        <taxon>Fungi</taxon>
        <taxon>Dikarya</taxon>
        <taxon>Basidiomycota</taxon>
        <taxon>Agaricomycotina</taxon>
        <taxon>Agaricomycetes</taxon>
        <taxon>Thelephorales</taxon>
        <taxon>Thelephoraceae</taxon>
        <taxon>Thelephora</taxon>
    </lineage>
</organism>
<evidence type="ECO:0000313" key="2">
    <source>
        <dbReference type="EMBL" id="KAF9778340.1"/>
    </source>
</evidence>
<dbReference type="AlphaFoldDB" id="A0A9P6L1A6"/>
<dbReference type="OrthoDB" id="5424209at2759"/>
<protein>
    <submittedName>
        <fullName evidence="2">Uncharacterized protein</fullName>
    </submittedName>
</protein>
<name>A0A9P6L1A6_9AGAM</name>
<reference evidence="2" key="2">
    <citation type="submission" date="2020-11" db="EMBL/GenBank/DDBJ databases">
        <authorList>
            <consortium name="DOE Joint Genome Institute"/>
            <person name="Kuo A."/>
            <person name="Miyauchi S."/>
            <person name="Kiss E."/>
            <person name="Drula E."/>
            <person name="Kohler A."/>
            <person name="Sanchez-Garcia M."/>
            <person name="Andreopoulos B."/>
            <person name="Barry K.W."/>
            <person name="Bonito G."/>
            <person name="Buee M."/>
            <person name="Carver A."/>
            <person name="Chen C."/>
            <person name="Cichocki N."/>
            <person name="Clum A."/>
            <person name="Culley D."/>
            <person name="Crous P.W."/>
            <person name="Fauchery L."/>
            <person name="Girlanda M."/>
            <person name="Hayes R."/>
            <person name="Keri Z."/>
            <person name="Labutti K."/>
            <person name="Lipzen A."/>
            <person name="Lombard V."/>
            <person name="Magnuson J."/>
            <person name="Maillard F."/>
            <person name="Morin E."/>
            <person name="Murat C."/>
            <person name="Nolan M."/>
            <person name="Ohm R."/>
            <person name="Pangilinan J."/>
            <person name="Pereira M."/>
            <person name="Perotto S."/>
            <person name="Peter M."/>
            <person name="Riley R."/>
            <person name="Sitrit Y."/>
            <person name="Stielow B."/>
            <person name="Szollosi G."/>
            <person name="Zifcakova L."/>
            <person name="Stursova M."/>
            <person name="Spatafora J.W."/>
            <person name="Tedersoo L."/>
            <person name="Vaario L.-M."/>
            <person name="Yamada A."/>
            <person name="Yan M."/>
            <person name="Wang P."/>
            <person name="Xu J."/>
            <person name="Bruns T."/>
            <person name="Baldrian P."/>
            <person name="Vilgalys R."/>
            <person name="Henrissat B."/>
            <person name="Grigoriev I.V."/>
            <person name="Hibbett D."/>
            <person name="Nagy L.G."/>
            <person name="Martin F.M."/>
        </authorList>
    </citation>
    <scope>NUCLEOTIDE SEQUENCE</scope>
    <source>
        <strain evidence="2">UH-Tt-Lm1</strain>
    </source>
</reference>
<proteinExistence type="predicted"/>
<evidence type="ECO:0000256" key="1">
    <source>
        <dbReference type="SAM" id="Coils"/>
    </source>
</evidence>
<dbReference type="EMBL" id="WIUZ02000023">
    <property type="protein sequence ID" value="KAF9778340.1"/>
    <property type="molecule type" value="Genomic_DNA"/>
</dbReference>
<reference evidence="2" key="1">
    <citation type="journal article" date="2020" name="Nat. Commun.">
        <title>Large-scale genome sequencing of mycorrhizal fungi provides insights into the early evolution of symbiotic traits.</title>
        <authorList>
            <person name="Miyauchi S."/>
            <person name="Kiss E."/>
            <person name="Kuo A."/>
            <person name="Drula E."/>
            <person name="Kohler A."/>
            <person name="Sanchez-Garcia M."/>
            <person name="Morin E."/>
            <person name="Andreopoulos B."/>
            <person name="Barry K.W."/>
            <person name="Bonito G."/>
            <person name="Buee M."/>
            <person name="Carver A."/>
            <person name="Chen C."/>
            <person name="Cichocki N."/>
            <person name="Clum A."/>
            <person name="Culley D."/>
            <person name="Crous P.W."/>
            <person name="Fauchery L."/>
            <person name="Girlanda M."/>
            <person name="Hayes R.D."/>
            <person name="Keri Z."/>
            <person name="LaButti K."/>
            <person name="Lipzen A."/>
            <person name="Lombard V."/>
            <person name="Magnuson J."/>
            <person name="Maillard F."/>
            <person name="Murat C."/>
            <person name="Nolan M."/>
            <person name="Ohm R.A."/>
            <person name="Pangilinan J."/>
            <person name="Pereira M.F."/>
            <person name="Perotto S."/>
            <person name="Peter M."/>
            <person name="Pfister S."/>
            <person name="Riley R."/>
            <person name="Sitrit Y."/>
            <person name="Stielow J.B."/>
            <person name="Szollosi G."/>
            <person name="Zifcakova L."/>
            <person name="Stursova M."/>
            <person name="Spatafora J.W."/>
            <person name="Tedersoo L."/>
            <person name="Vaario L.M."/>
            <person name="Yamada A."/>
            <person name="Yan M."/>
            <person name="Wang P."/>
            <person name="Xu J."/>
            <person name="Bruns T."/>
            <person name="Baldrian P."/>
            <person name="Vilgalys R."/>
            <person name="Dunand C."/>
            <person name="Henrissat B."/>
            <person name="Grigoriev I.V."/>
            <person name="Hibbett D."/>
            <person name="Nagy L.G."/>
            <person name="Martin F.M."/>
        </authorList>
    </citation>
    <scope>NUCLEOTIDE SEQUENCE</scope>
    <source>
        <strain evidence="2">UH-Tt-Lm1</strain>
    </source>
</reference>
<keyword evidence="3" id="KW-1185">Reference proteome</keyword>
<keyword evidence="1" id="KW-0175">Coiled coil</keyword>
<gene>
    <name evidence="2" type="ORF">BJ322DRAFT_1092749</name>
</gene>
<dbReference type="InterPro" id="IPR009003">
    <property type="entry name" value="Peptidase_S1_PA"/>
</dbReference>
<accession>A0A9P6L1A6</accession>
<comment type="caution">
    <text evidence="2">The sequence shown here is derived from an EMBL/GenBank/DDBJ whole genome shotgun (WGS) entry which is preliminary data.</text>
</comment>
<dbReference type="SUPFAM" id="SSF50494">
    <property type="entry name" value="Trypsin-like serine proteases"/>
    <property type="match status" value="1"/>
</dbReference>
<feature type="coiled-coil region" evidence="1">
    <location>
        <begin position="283"/>
        <end position="317"/>
    </location>
</feature>
<sequence length="539" mass="59150">MTNHAVPDPPTNAPYIPSEVEERHYLYGFPSKPRLIARSSADVWMKPTGAEAYLEPKELTPLGTHRLNGVWEDTVGPAMDRYLLEKQVQCSILNPLRIGIAGKPSPPAFILVGVNPGTLSPELGIEVAVHCHSILLQNGIDDIHVIICESTFTRSATMYKPAISANPAAIACEPFSTTLGIPICNAKTPNFEGTGGFFFVDTAKPGILYLLTARHVLFHPDKEENTLYEFREGRGQVSRKVLLMGEAAFEARCKAIESAIGAKQVIIEQLKRRLTVADEMEDEEDANAERKAVKTKMDEEEEAIAAFKKLLADVARDWADEEKRVLGHVTLSPPISLDDGDDGFTNDWAVIQIHPSMITKLNFIGNAIDLGSVDVVELTAWMCSYHTNSTSFKYPGDRLLRFHGTVSDQQMFRPDQRTKDHDNDPVIMVLKNGNTSNLTVGRLNTIRAFVREYFVGEPGKMSKEVVVLPRNSKSGPFSERGDSGSVVIDGTGRVCGILTGGDGATDVSDCTFVTSINFLIKRLAAFGIHANIFPLPANL</sequence>